<proteinExistence type="predicted"/>
<evidence type="ECO:0000313" key="2">
    <source>
        <dbReference type="EMBL" id="MFC5907941.1"/>
    </source>
</evidence>
<organism evidence="2 3">
    <name type="scientific">Streptacidiphilus monticola</name>
    <dbReference type="NCBI Taxonomy" id="2161674"/>
    <lineage>
        <taxon>Bacteria</taxon>
        <taxon>Bacillati</taxon>
        <taxon>Actinomycetota</taxon>
        <taxon>Actinomycetes</taxon>
        <taxon>Kitasatosporales</taxon>
        <taxon>Streptomycetaceae</taxon>
        <taxon>Streptacidiphilus</taxon>
    </lineage>
</organism>
<dbReference type="RefSeq" id="WP_380582863.1">
    <property type="nucleotide sequence ID" value="NZ_JBHSQJ010000046.1"/>
</dbReference>
<dbReference type="Proteomes" id="UP001596174">
    <property type="component" value="Unassembled WGS sequence"/>
</dbReference>
<evidence type="ECO:0000313" key="3">
    <source>
        <dbReference type="Proteomes" id="UP001596174"/>
    </source>
</evidence>
<keyword evidence="3" id="KW-1185">Reference proteome</keyword>
<name>A0ABW1G471_9ACTN</name>
<comment type="caution">
    <text evidence="2">The sequence shown here is derived from an EMBL/GenBank/DDBJ whole genome shotgun (WGS) entry which is preliminary data.</text>
</comment>
<accession>A0ABW1G471</accession>
<sequence>MVDVQLPEDLLRIQRALDAALAEEAAFRTEVAAGDGGATAVSPRPEVLRGPTRSRDLSAEQRERLHRIRDRIDELVLAKHRHPLMARAIADGDRMTMDNLLKAAAAEGPTVPQT</sequence>
<gene>
    <name evidence="2" type="ORF">ACFP3V_12035</name>
</gene>
<protein>
    <submittedName>
        <fullName evidence="2">Uncharacterized protein</fullName>
    </submittedName>
</protein>
<evidence type="ECO:0000256" key="1">
    <source>
        <dbReference type="SAM" id="MobiDB-lite"/>
    </source>
</evidence>
<reference evidence="3" key="1">
    <citation type="journal article" date="2019" name="Int. J. Syst. Evol. Microbiol.">
        <title>The Global Catalogue of Microorganisms (GCM) 10K type strain sequencing project: providing services to taxonomists for standard genome sequencing and annotation.</title>
        <authorList>
            <consortium name="The Broad Institute Genomics Platform"/>
            <consortium name="The Broad Institute Genome Sequencing Center for Infectious Disease"/>
            <person name="Wu L."/>
            <person name="Ma J."/>
        </authorList>
    </citation>
    <scope>NUCLEOTIDE SEQUENCE [LARGE SCALE GENOMIC DNA]</scope>
    <source>
        <strain evidence="3">JCM 4816</strain>
    </source>
</reference>
<feature type="region of interest" description="Disordered" evidence="1">
    <location>
        <begin position="32"/>
        <end position="61"/>
    </location>
</feature>
<dbReference type="EMBL" id="JBHSQJ010000046">
    <property type="protein sequence ID" value="MFC5907941.1"/>
    <property type="molecule type" value="Genomic_DNA"/>
</dbReference>